<evidence type="ECO:0000313" key="5">
    <source>
        <dbReference type="Proteomes" id="UP000198211"/>
    </source>
</evidence>
<comment type="caution">
    <text evidence="4">The sequence shown here is derived from an EMBL/GenBank/DDBJ whole genome shotgun (WGS) entry which is preliminary data.</text>
</comment>
<evidence type="ECO:0000313" key="4">
    <source>
        <dbReference type="EMBL" id="OWZ01057.1"/>
    </source>
</evidence>
<dbReference type="GO" id="GO:0003676">
    <property type="term" value="F:nucleic acid binding"/>
    <property type="evidence" value="ECO:0007669"/>
    <property type="project" value="InterPro"/>
</dbReference>
<dbReference type="GO" id="GO:0008270">
    <property type="term" value="F:zinc ion binding"/>
    <property type="evidence" value="ECO:0007669"/>
    <property type="project" value="UniProtKB-KW"/>
</dbReference>
<dbReference type="Gene3D" id="4.10.60.10">
    <property type="entry name" value="Zinc finger, CCHC-type"/>
    <property type="match status" value="1"/>
</dbReference>
<reference evidence="5" key="1">
    <citation type="submission" date="2017-03" db="EMBL/GenBank/DDBJ databases">
        <title>Phytopthora megakarya and P. palmivora, two closely related causual agents of cacao black pod achieved similar genome size and gene model numbers by different mechanisms.</title>
        <authorList>
            <person name="Ali S."/>
            <person name="Shao J."/>
            <person name="Larry D.J."/>
            <person name="Kronmiller B."/>
            <person name="Shen D."/>
            <person name="Strem M.D."/>
            <person name="Melnick R.L."/>
            <person name="Guiltinan M.J."/>
            <person name="Tyler B.M."/>
            <person name="Meinhardt L.W."/>
            <person name="Bailey B.A."/>
        </authorList>
    </citation>
    <scope>NUCLEOTIDE SEQUENCE [LARGE SCALE GENOMIC DNA]</scope>
    <source>
        <strain evidence="5">zdho120</strain>
    </source>
</reference>
<feature type="region of interest" description="Disordered" evidence="2">
    <location>
        <begin position="41"/>
        <end position="69"/>
    </location>
</feature>
<gene>
    <name evidence="4" type="ORF">PHMEG_00027631</name>
</gene>
<evidence type="ECO:0000259" key="3">
    <source>
        <dbReference type="PROSITE" id="PS50158"/>
    </source>
</evidence>
<name>A0A225V8H2_9STRA</name>
<proteinExistence type="predicted"/>
<organism evidence="4 5">
    <name type="scientific">Phytophthora megakarya</name>
    <dbReference type="NCBI Taxonomy" id="4795"/>
    <lineage>
        <taxon>Eukaryota</taxon>
        <taxon>Sar</taxon>
        <taxon>Stramenopiles</taxon>
        <taxon>Oomycota</taxon>
        <taxon>Peronosporomycetes</taxon>
        <taxon>Peronosporales</taxon>
        <taxon>Peronosporaceae</taxon>
        <taxon>Phytophthora</taxon>
    </lineage>
</organism>
<feature type="compositionally biased region" description="Basic residues" evidence="2">
    <location>
        <begin position="115"/>
        <end position="125"/>
    </location>
</feature>
<evidence type="ECO:0000256" key="1">
    <source>
        <dbReference type="PROSITE-ProRule" id="PRU00047"/>
    </source>
</evidence>
<dbReference type="PROSITE" id="PS50158">
    <property type="entry name" value="ZF_CCHC"/>
    <property type="match status" value="1"/>
</dbReference>
<keyword evidence="1" id="KW-0479">Metal-binding</keyword>
<dbReference type="Proteomes" id="UP000198211">
    <property type="component" value="Unassembled WGS sequence"/>
</dbReference>
<sequence length="125" mass="13138">MKKTGKPVKVAAAAKSEPPDRKESQTCNICGQVGHIAGACPNKVGNGGDKSKGGANPANPRWGFSGALPGHVTTDDGIIDSGASDHLVRDVNPLEGWVDEDNPEGIIMPNGSRMRTTRRRTLKLP</sequence>
<feature type="region of interest" description="Disordered" evidence="2">
    <location>
        <begin position="102"/>
        <end position="125"/>
    </location>
</feature>
<dbReference type="SMART" id="SM00343">
    <property type="entry name" value="ZnF_C2HC"/>
    <property type="match status" value="1"/>
</dbReference>
<dbReference type="OrthoDB" id="108177at2759"/>
<dbReference type="SUPFAM" id="SSF57756">
    <property type="entry name" value="Retrovirus zinc finger-like domains"/>
    <property type="match status" value="1"/>
</dbReference>
<protein>
    <submittedName>
        <fullName evidence="4">Mitochondrial Carrier (MC) protein</fullName>
    </submittedName>
</protein>
<feature type="domain" description="CCHC-type" evidence="3">
    <location>
        <begin position="27"/>
        <end position="42"/>
    </location>
</feature>
<dbReference type="InterPro" id="IPR036875">
    <property type="entry name" value="Znf_CCHC_sf"/>
</dbReference>
<keyword evidence="1" id="KW-0863">Zinc-finger</keyword>
<keyword evidence="5" id="KW-1185">Reference proteome</keyword>
<evidence type="ECO:0000256" key="2">
    <source>
        <dbReference type="SAM" id="MobiDB-lite"/>
    </source>
</evidence>
<dbReference type="EMBL" id="NBNE01007132">
    <property type="protein sequence ID" value="OWZ01057.1"/>
    <property type="molecule type" value="Genomic_DNA"/>
</dbReference>
<dbReference type="InterPro" id="IPR001878">
    <property type="entry name" value="Znf_CCHC"/>
</dbReference>
<feature type="region of interest" description="Disordered" evidence="2">
    <location>
        <begin position="1"/>
        <end position="25"/>
    </location>
</feature>
<accession>A0A225V8H2</accession>
<dbReference type="AlphaFoldDB" id="A0A225V8H2"/>
<keyword evidence="1" id="KW-0862">Zinc</keyword>